<dbReference type="SUPFAM" id="SSF53474">
    <property type="entry name" value="alpha/beta-Hydrolases"/>
    <property type="match status" value="1"/>
</dbReference>
<accession>A0A346N936</accession>
<dbReference type="InterPro" id="IPR029058">
    <property type="entry name" value="AB_hydrolase_fold"/>
</dbReference>
<dbReference type="GeneID" id="64764208"/>
<organism evidence="1 2">
    <name type="scientific">Mycobacterium phage Cane17</name>
    <dbReference type="NCBI Taxonomy" id="2301548"/>
    <lineage>
        <taxon>Viruses</taxon>
        <taxon>Duplodnaviria</taxon>
        <taxon>Heunggongvirae</taxon>
        <taxon>Uroviricota</taxon>
        <taxon>Caudoviricetes</taxon>
        <taxon>Ceeclamvirinae</taxon>
        <taxon>Bixzunavirus</taxon>
        <taxon>Bixzunavirus cane17</taxon>
    </lineage>
</organism>
<evidence type="ECO:0000313" key="1">
    <source>
        <dbReference type="EMBL" id="AXQ51821.1"/>
    </source>
</evidence>
<dbReference type="Proteomes" id="UP000263185">
    <property type="component" value="Segment"/>
</dbReference>
<evidence type="ECO:0000313" key="2">
    <source>
        <dbReference type="Proteomes" id="UP000263185"/>
    </source>
</evidence>
<dbReference type="RefSeq" id="YP_010057393.1">
    <property type="nucleotide sequence ID" value="NC_054716.1"/>
</dbReference>
<dbReference type="EMBL" id="MH697579">
    <property type="protein sequence ID" value="AXQ51821.1"/>
    <property type="molecule type" value="Genomic_DNA"/>
</dbReference>
<sequence length="344" mass="38047">MRVPPVTGEYVGLGLGDSSEEIRKIKEFMRKKFRSYAGHLADTPHYDEQMTAVVAEMQGRYNQDGKLATGKYTPGIINAETKYVMGYLERPAGPDNRPVLFTVCGTGVPWWVGPDAETARQVEDLYRWQPVGYPAAPFPMGPSIEAGKAELRAQINRMEPGFELRKQVERNGMVLAGYSQGAIVTSEVWEDDIRTSGPIVGWAKDHVLKAVAWGNPNREQGKAYPDAGAPLAAADSAGITGRLMTDTPDWWRNYAHQGDLYTATRPGESREDKVAIWQIVRGTNILSGPDSLLRQFLEIAEAPVPNAIAAFQAFMDAGLFFVKGTRPHLNYNIDTAVRYLREGV</sequence>
<keyword evidence="2" id="KW-1185">Reference proteome</keyword>
<dbReference type="InterPro" id="IPR041855">
    <property type="entry name" value="Lysin_B_C_ter"/>
</dbReference>
<gene>
    <name evidence="1" type="primary">241</name>
    <name evidence="1" type="ORF">SEA_CANE17_241</name>
</gene>
<name>A0A346N936_9CAUD</name>
<protein>
    <submittedName>
        <fullName evidence="1">Lysin B</fullName>
    </submittedName>
</protein>
<dbReference type="Gene3D" id="3.40.50.1820">
    <property type="entry name" value="alpha/beta hydrolase"/>
    <property type="match status" value="1"/>
</dbReference>
<reference evidence="1 2" key="1">
    <citation type="submission" date="2018-07" db="EMBL/GenBank/DDBJ databases">
        <authorList>
            <person name="Fast K.M."/>
            <person name="Castleberry S."/>
            <person name="Jones I.K."/>
            <person name="Larrimore J.D."/>
            <person name="Long C.A."/>
            <person name="Pritchett N.C."/>
            <person name="Keener T."/>
            <person name="Sandel M.W."/>
            <person name="Bollivar D.W."/>
            <person name="Garlena R.A."/>
            <person name="Russell D.A."/>
            <person name="Pope W.H."/>
            <person name="Jacobs-Sera D."/>
            <person name="Hatfull G.F."/>
        </authorList>
    </citation>
    <scope>NUCLEOTIDE SEQUENCE [LARGE SCALE GENOMIC DNA]</scope>
</reference>
<proteinExistence type="predicted"/>
<dbReference type="Gene3D" id="1.10.10.1120">
    <property type="entry name" value="Lysin B, C-terminal linker domain"/>
    <property type="match status" value="1"/>
</dbReference>
<dbReference type="KEGG" id="vg:64764208"/>